<dbReference type="PROSITE" id="PS50157">
    <property type="entry name" value="ZINC_FINGER_C2H2_2"/>
    <property type="match status" value="1"/>
</dbReference>
<dbReference type="SUPFAM" id="SSF57667">
    <property type="entry name" value="beta-beta-alpha zinc fingers"/>
    <property type="match status" value="1"/>
</dbReference>
<proteinExistence type="predicted"/>
<evidence type="ECO:0000256" key="1">
    <source>
        <dbReference type="PROSITE-ProRule" id="PRU00042"/>
    </source>
</evidence>
<dbReference type="InterPro" id="IPR013087">
    <property type="entry name" value="Znf_C2H2_type"/>
</dbReference>
<feature type="region of interest" description="Disordered" evidence="2">
    <location>
        <begin position="381"/>
        <end position="457"/>
    </location>
</feature>
<comment type="caution">
    <text evidence="4">The sequence shown here is derived from an EMBL/GenBank/DDBJ whole genome shotgun (WGS) entry which is preliminary data.</text>
</comment>
<feature type="region of interest" description="Disordered" evidence="2">
    <location>
        <begin position="328"/>
        <end position="365"/>
    </location>
</feature>
<evidence type="ECO:0000256" key="2">
    <source>
        <dbReference type="SAM" id="MobiDB-lite"/>
    </source>
</evidence>
<feature type="compositionally biased region" description="Low complexity" evidence="2">
    <location>
        <begin position="399"/>
        <end position="423"/>
    </location>
</feature>
<dbReference type="Proteomes" id="UP000766486">
    <property type="component" value="Unassembled WGS sequence"/>
</dbReference>
<dbReference type="Gene3D" id="3.30.160.60">
    <property type="entry name" value="Classic Zinc Finger"/>
    <property type="match status" value="1"/>
</dbReference>
<dbReference type="InterPro" id="IPR036236">
    <property type="entry name" value="Znf_C2H2_sf"/>
</dbReference>
<organism evidence="4 5">
    <name type="scientific">Bionectria ochroleuca</name>
    <name type="common">Gliocladium roseum</name>
    <dbReference type="NCBI Taxonomy" id="29856"/>
    <lineage>
        <taxon>Eukaryota</taxon>
        <taxon>Fungi</taxon>
        <taxon>Dikarya</taxon>
        <taxon>Ascomycota</taxon>
        <taxon>Pezizomycotina</taxon>
        <taxon>Sordariomycetes</taxon>
        <taxon>Hypocreomycetidae</taxon>
        <taxon>Hypocreales</taxon>
        <taxon>Bionectriaceae</taxon>
        <taxon>Clonostachys</taxon>
    </lineage>
</organism>
<evidence type="ECO:0000313" key="5">
    <source>
        <dbReference type="Proteomes" id="UP000766486"/>
    </source>
</evidence>
<name>A0ABY6UJ79_BIOOC</name>
<gene>
    <name evidence="4" type="ORF">CLO192961_LOCUS300556</name>
</gene>
<feature type="compositionally biased region" description="Polar residues" evidence="2">
    <location>
        <begin position="337"/>
        <end position="365"/>
    </location>
</feature>
<sequence>MSEPTSPLVAIIAIELLAFEGKLHSRRTNWACPFHWCKQDFPTAKALMQHVPFCEHFMSRGVFCNLCDDWDCFENHDIPTSPTSPTHPPAAKTRTLQKVVKILSRIPVSRSSSSPTSESESESEGTQTLSSSQSQNKMFFGTGSNMYPDNSIPPDFLLGSTKQSTRYSPTEMSGTPTSHSSNFNPLHKLPSTQYGLGANTYYHYPLENGTSPYQYLAYNDTKIPLAEVSMNYYYPREFVNNDEQLIWKRLNETAYPTNFNHDECAQAAQAQNFSIQENHSDMNCQYPVGVALVPTALEPRQAAVPELDSSSPVSELQAGQFLMGFSQEQVPYPPLPSTGSFHGNHQAGSQDPSPSSDWTLPSYGSQSVACPKAAQNLTVSIPGGGQGSANPCPLPPRSVPSSASRSSIASQYSPYSAASYDSSQTSGSPATDPSPSGPSLYSPPPYSPTPAGPTSAEAYEQDGQTFICPICGWSPNSKGKRQNFPTYLRKHCKKHEPKQVQCPICEKMFGRKDNMKVHMENLHPDSKFPNINQVTG</sequence>
<dbReference type="EMBL" id="CABFNS010000830">
    <property type="protein sequence ID" value="VUC31246.1"/>
    <property type="molecule type" value="Genomic_DNA"/>
</dbReference>
<keyword evidence="5" id="KW-1185">Reference proteome</keyword>
<feature type="domain" description="C2H2-type" evidence="3">
    <location>
        <begin position="500"/>
        <end position="528"/>
    </location>
</feature>
<keyword evidence="1" id="KW-0862">Zinc</keyword>
<reference evidence="4 5" key="1">
    <citation type="submission" date="2019-06" db="EMBL/GenBank/DDBJ databases">
        <authorList>
            <person name="Broberg M."/>
        </authorList>
    </citation>
    <scope>NUCLEOTIDE SEQUENCE [LARGE SCALE GENOMIC DNA]</scope>
</reference>
<feature type="compositionally biased region" description="Pro residues" evidence="2">
    <location>
        <begin position="441"/>
        <end position="451"/>
    </location>
</feature>
<feature type="region of interest" description="Disordered" evidence="2">
    <location>
        <begin position="107"/>
        <end position="135"/>
    </location>
</feature>
<evidence type="ECO:0000259" key="3">
    <source>
        <dbReference type="PROSITE" id="PS50157"/>
    </source>
</evidence>
<protein>
    <recommendedName>
        <fullName evidence="3">C2H2-type domain-containing protein</fullName>
    </recommendedName>
</protein>
<dbReference type="PROSITE" id="PS00028">
    <property type="entry name" value="ZINC_FINGER_C2H2_1"/>
    <property type="match status" value="2"/>
</dbReference>
<feature type="compositionally biased region" description="Low complexity" evidence="2">
    <location>
        <begin position="109"/>
        <end position="135"/>
    </location>
</feature>
<dbReference type="SMART" id="SM00355">
    <property type="entry name" value="ZnF_C2H2"/>
    <property type="match status" value="3"/>
</dbReference>
<evidence type="ECO:0000313" key="4">
    <source>
        <dbReference type="EMBL" id="VUC31246.1"/>
    </source>
</evidence>
<feature type="compositionally biased region" description="Polar residues" evidence="2">
    <location>
        <begin position="160"/>
        <end position="185"/>
    </location>
</feature>
<feature type="region of interest" description="Disordered" evidence="2">
    <location>
        <begin position="151"/>
        <end position="185"/>
    </location>
</feature>
<keyword evidence="1" id="KW-0479">Metal-binding</keyword>
<accession>A0ABY6UJ79</accession>
<keyword evidence="1" id="KW-0863">Zinc-finger</keyword>